<sequence length="179" mass="21353">MHWYNYVNDDAKVAFVLTLTERVIDKLVNYRWYSQIRETMNICWEWVEGKKYRGDELYDQLEDDEDQGLFVVYIEEIDCEMPVSGDPQVKQVFDCVLYAAACATRQAYVYDGELNHCPQTVNIAHDEFIDEVFMEEIKKVDGYQEEWAERLKQYLMKNHPAGRDKKMKREELLNLIAQK</sequence>
<protein>
    <submittedName>
        <fullName evidence="1">Uncharacterized protein</fullName>
    </submittedName>
</protein>
<accession>A0A8I1AAX5</accession>
<dbReference type="AlphaFoldDB" id="A0A8I1AAX5"/>
<dbReference type="Pfam" id="PF14434">
    <property type="entry name" value="Imm6"/>
    <property type="match status" value="1"/>
</dbReference>
<dbReference type="RefSeq" id="WP_181731828.1">
    <property type="nucleotide sequence ID" value="NZ_JACEIR010000003.1"/>
</dbReference>
<gene>
    <name evidence="1" type="ORF">I8U20_04540</name>
</gene>
<evidence type="ECO:0000313" key="1">
    <source>
        <dbReference type="EMBL" id="MBH8594596.1"/>
    </source>
</evidence>
<dbReference type="EMBL" id="JAECVW010000002">
    <property type="protein sequence ID" value="MBH8594596.1"/>
    <property type="molecule type" value="Genomic_DNA"/>
</dbReference>
<reference evidence="1 2" key="1">
    <citation type="submission" date="2020-12" db="EMBL/GenBank/DDBJ databases">
        <title>WGS of Thermoactinomyces spp.</title>
        <authorList>
            <person name="Cheng K."/>
        </authorList>
    </citation>
    <scope>NUCLEOTIDE SEQUENCE [LARGE SCALE GENOMIC DNA]</scope>
    <source>
        <strain evidence="2">CICC 10671\DSM 43846</strain>
    </source>
</reference>
<dbReference type="Proteomes" id="UP000633619">
    <property type="component" value="Unassembled WGS sequence"/>
</dbReference>
<name>A0A8I1AAX5_THEIN</name>
<evidence type="ECO:0000313" key="2">
    <source>
        <dbReference type="Proteomes" id="UP000633619"/>
    </source>
</evidence>
<dbReference type="InterPro" id="IPR025674">
    <property type="entry name" value="Imm6"/>
</dbReference>
<keyword evidence="2" id="KW-1185">Reference proteome</keyword>
<proteinExistence type="predicted"/>
<organism evidence="1 2">
    <name type="scientific">Thermoactinomyces intermedius</name>
    <dbReference type="NCBI Taxonomy" id="2024"/>
    <lineage>
        <taxon>Bacteria</taxon>
        <taxon>Bacillati</taxon>
        <taxon>Bacillota</taxon>
        <taxon>Bacilli</taxon>
        <taxon>Bacillales</taxon>
        <taxon>Thermoactinomycetaceae</taxon>
        <taxon>Thermoactinomyces</taxon>
    </lineage>
</organism>
<comment type="caution">
    <text evidence="1">The sequence shown here is derived from an EMBL/GenBank/DDBJ whole genome shotgun (WGS) entry which is preliminary data.</text>
</comment>